<proteinExistence type="predicted"/>
<dbReference type="AlphaFoldDB" id="A0A0E9R9D0"/>
<dbReference type="EMBL" id="GBXM01083482">
    <property type="protein sequence ID" value="JAH25095.1"/>
    <property type="molecule type" value="Transcribed_RNA"/>
</dbReference>
<evidence type="ECO:0000313" key="1">
    <source>
        <dbReference type="EMBL" id="JAH25095.1"/>
    </source>
</evidence>
<name>A0A0E9R9D0_ANGAN</name>
<reference evidence="1" key="1">
    <citation type="submission" date="2014-11" db="EMBL/GenBank/DDBJ databases">
        <authorList>
            <person name="Amaro Gonzalez C."/>
        </authorList>
    </citation>
    <scope>NUCLEOTIDE SEQUENCE</scope>
</reference>
<sequence>MAVASELLYKQKPLIHHMVLLPIKVNHSKKKKPVDITAIFTRVTRTCQDRYIHESRVTATVSLK</sequence>
<accession>A0A0E9R9D0</accession>
<organism evidence="1">
    <name type="scientific">Anguilla anguilla</name>
    <name type="common">European freshwater eel</name>
    <name type="synonym">Muraena anguilla</name>
    <dbReference type="NCBI Taxonomy" id="7936"/>
    <lineage>
        <taxon>Eukaryota</taxon>
        <taxon>Metazoa</taxon>
        <taxon>Chordata</taxon>
        <taxon>Craniata</taxon>
        <taxon>Vertebrata</taxon>
        <taxon>Euteleostomi</taxon>
        <taxon>Actinopterygii</taxon>
        <taxon>Neopterygii</taxon>
        <taxon>Teleostei</taxon>
        <taxon>Anguilliformes</taxon>
        <taxon>Anguillidae</taxon>
        <taxon>Anguilla</taxon>
    </lineage>
</organism>
<reference evidence="1" key="2">
    <citation type="journal article" date="2015" name="Fish Shellfish Immunol.">
        <title>Early steps in the European eel (Anguilla anguilla)-Vibrio vulnificus interaction in the gills: Role of the RtxA13 toxin.</title>
        <authorList>
            <person name="Callol A."/>
            <person name="Pajuelo D."/>
            <person name="Ebbesson L."/>
            <person name="Teles M."/>
            <person name="MacKenzie S."/>
            <person name="Amaro C."/>
        </authorList>
    </citation>
    <scope>NUCLEOTIDE SEQUENCE</scope>
</reference>
<protein>
    <submittedName>
        <fullName evidence="1">Uncharacterized protein</fullName>
    </submittedName>
</protein>